<dbReference type="Proteomes" id="UP001597163">
    <property type="component" value="Unassembled WGS sequence"/>
</dbReference>
<dbReference type="SUPFAM" id="SSF51445">
    <property type="entry name" value="(Trans)glycosidases"/>
    <property type="match status" value="1"/>
</dbReference>
<accession>A0ABW3RFK4</accession>
<keyword evidence="1" id="KW-0732">Signal</keyword>
<feature type="signal peptide" evidence="1">
    <location>
        <begin position="1"/>
        <end position="20"/>
    </location>
</feature>
<keyword evidence="2" id="KW-0378">Hydrolase</keyword>
<dbReference type="InterPro" id="IPR052177">
    <property type="entry name" value="Divisome_Glycosyl_Hydrolase"/>
</dbReference>
<dbReference type="PANTHER" id="PTHR43405:SF1">
    <property type="entry name" value="GLYCOSYL HYDROLASE DIGH"/>
    <property type="match status" value="1"/>
</dbReference>
<keyword evidence="3" id="KW-1185">Reference proteome</keyword>
<organism evidence="2 3">
    <name type="scientific">Hwangdonia seohaensis</name>
    <dbReference type="NCBI Taxonomy" id="1240727"/>
    <lineage>
        <taxon>Bacteria</taxon>
        <taxon>Pseudomonadati</taxon>
        <taxon>Bacteroidota</taxon>
        <taxon>Flavobacteriia</taxon>
        <taxon>Flavobacteriales</taxon>
        <taxon>Flavobacteriaceae</taxon>
        <taxon>Hwangdonia</taxon>
    </lineage>
</organism>
<comment type="caution">
    <text evidence="2">The sequence shown here is derived from an EMBL/GenBank/DDBJ whole genome shotgun (WGS) entry which is preliminary data.</text>
</comment>
<feature type="chain" id="PRO_5045536463" evidence="1">
    <location>
        <begin position="21"/>
        <end position="379"/>
    </location>
</feature>
<reference evidence="3" key="1">
    <citation type="journal article" date="2019" name="Int. J. Syst. Evol. Microbiol.">
        <title>The Global Catalogue of Microorganisms (GCM) 10K type strain sequencing project: providing services to taxonomists for standard genome sequencing and annotation.</title>
        <authorList>
            <consortium name="The Broad Institute Genomics Platform"/>
            <consortium name="The Broad Institute Genome Sequencing Center for Infectious Disease"/>
            <person name="Wu L."/>
            <person name="Ma J."/>
        </authorList>
    </citation>
    <scope>NUCLEOTIDE SEQUENCE [LARGE SCALE GENOMIC DNA]</scope>
    <source>
        <strain evidence="3">CCUG 63246</strain>
    </source>
</reference>
<evidence type="ECO:0000313" key="2">
    <source>
        <dbReference type="EMBL" id="MFD1163693.1"/>
    </source>
</evidence>
<dbReference type="RefSeq" id="WP_311942028.1">
    <property type="nucleotide sequence ID" value="NZ_JAVSCK010000005.1"/>
</dbReference>
<protein>
    <submittedName>
        <fullName evidence="2">Glycoside hydrolase</fullName>
    </submittedName>
</protein>
<dbReference type="EMBL" id="JBHTLJ010000005">
    <property type="protein sequence ID" value="MFD1163693.1"/>
    <property type="molecule type" value="Genomic_DNA"/>
</dbReference>
<dbReference type="Gene3D" id="3.20.20.80">
    <property type="entry name" value="Glycosidases"/>
    <property type="match status" value="1"/>
</dbReference>
<dbReference type="PANTHER" id="PTHR43405">
    <property type="entry name" value="GLYCOSYL HYDROLASE DIGH"/>
    <property type="match status" value="1"/>
</dbReference>
<dbReference type="GO" id="GO:0016787">
    <property type="term" value="F:hydrolase activity"/>
    <property type="evidence" value="ECO:0007669"/>
    <property type="project" value="UniProtKB-KW"/>
</dbReference>
<evidence type="ECO:0000313" key="3">
    <source>
        <dbReference type="Proteomes" id="UP001597163"/>
    </source>
</evidence>
<gene>
    <name evidence="2" type="ORF">ACFQ2E_14785</name>
</gene>
<proteinExistence type="predicted"/>
<evidence type="ECO:0000256" key="1">
    <source>
        <dbReference type="SAM" id="SignalP"/>
    </source>
</evidence>
<dbReference type="InterPro" id="IPR017853">
    <property type="entry name" value="GH"/>
</dbReference>
<name>A0ABW3RFK4_9FLAO</name>
<sequence>MKTLKLFLIFAILCNTLACNQTEKKQSETTDANSELATKSVTESSFEFGTWITSNKNKSDADYAKEFKRYKAGGIDELLINTGTDPKELERLVPIATAEGLKVHAWIMAVNRPGDKEALKHPEWYQVSRDGKSCFDTRPYVGYYQWLCPTREASRNHILALVEGLAKVEGIASVHLDYIRFPDIFLPIGLLPKYNLVQDEELPEYDFCYCDVCVSEFEKIHHKNPRESQNTAIDMEWKNFRLNAIRTLVNDAYKIVHDNNKLLTAAVFPYPEMADHMVRQRWDKWDIDEVYPMIYHGFYNEEIDWIGYATKQGVTDVRNEGIVINTGIYMPDFKSVDELKQAIMYAKNNGAQGVTFFDGPTLTDAYLNTIKETKALINK</sequence>